<sequence length="671" mass="74813">MGTECSIVGQVNTQEKPIAMAEKTLETSVSVSIPMEETKLPGGGVAPAEGPLLTHLKKVENHITEAQRFSHLPRRSAVDIEFTELSYTIREGPCWRRRGYKALLKCLSGRFCSKELIGIMGPSGAGKSTLMNILAGYRETGMKGQILVNGRPRDLRSFRKMSCYIMQDDMLLPNLSTREAMMVAANLKMKESMEVKKELVDEILTALGLQECAQTRTISLSGGQCKRLAIAQELVNNPPVMFFDEPTSGLDSASCFQVVSLMKSLAQGGRTIICTIHQPSAKLFEMFDKLYILSQGQCIYHGTVPYLIPYLKNLGLHCPTYHNPADFIIEVASGEYGDLNSVLFEAVQGGLCSEEGKKNSSDKIDKSDPASQQSNSHSDTQYTGTMEKHSFATSTWSQFCVLFRRTLLTICRDTVLTHLRVMSHLCIGVLIGLLYLSIGNDASKVFNNTGFLFFSMLFLMFAALMPTVLTFPLEMSVFLREHLNYWYSLKAYFLAKTMADIPFQVICPIMYCSIVYWMTEQPPEAVRYLLFMALSTSTALVAQSLGLLIGAASTSLQVATFVGPVTAIPVLLFSGFFVNFDTIPKYLQWSSYVSYVRYGFEGVILSIYGMNRSELECPGVVCKFQKPEEVLQLLDVEDAKLYVDFLVLGVFFLVLRLATYLVLKYKVIAER</sequence>
<name>A0ACC2FXK9_DALPE</name>
<reference evidence="1" key="1">
    <citation type="submission" date="2021-05" db="EMBL/GenBank/DDBJ databases">
        <authorList>
            <person name="Pan Q."/>
            <person name="Jouanno E."/>
            <person name="Zahm M."/>
            <person name="Klopp C."/>
            <person name="Cabau C."/>
            <person name="Louis A."/>
            <person name="Berthelot C."/>
            <person name="Parey E."/>
            <person name="Roest Crollius H."/>
            <person name="Montfort J."/>
            <person name="Robinson-Rechavi M."/>
            <person name="Bouchez O."/>
            <person name="Lampietro C."/>
            <person name="Lopez Roques C."/>
            <person name="Donnadieu C."/>
            <person name="Postlethwait J."/>
            <person name="Bobe J."/>
            <person name="Dillon D."/>
            <person name="Chandos A."/>
            <person name="von Hippel F."/>
            <person name="Guiguen Y."/>
        </authorList>
    </citation>
    <scope>NUCLEOTIDE SEQUENCE</scope>
    <source>
        <strain evidence="1">YG-Jan2019</strain>
    </source>
</reference>
<accession>A0ACC2FXK9</accession>
<proteinExistence type="predicted"/>
<organism evidence="1 2">
    <name type="scientific">Dallia pectoralis</name>
    <name type="common">Alaska blackfish</name>
    <dbReference type="NCBI Taxonomy" id="75939"/>
    <lineage>
        <taxon>Eukaryota</taxon>
        <taxon>Metazoa</taxon>
        <taxon>Chordata</taxon>
        <taxon>Craniata</taxon>
        <taxon>Vertebrata</taxon>
        <taxon>Euteleostomi</taxon>
        <taxon>Actinopterygii</taxon>
        <taxon>Neopterygii</taxon>
        <taxon>Teleostei</taxon>
        <taxon>Protacanthopterygii</taxon>
        <taxon>Esociformes</taxon>
        <taxon>Umbridae</taxon>
        <taxon>Dallia</taxon>
    </lineage>
</organism>
<dbReference type="EMBL" id="CM055747">
    <property type="protein sequence ID" value="KAJ7996174.1"/>
    <property type="molecule type" value="Genomic_DNA"/>
</dbReference>
<dbReference type="Proteomes" id="UP001157502">
    <property type="component" value="Chromosome 20"/>
</dbReference>
<protein>
    <submittedName>
        <fullName evidence="1">Uncharacterized protein</fullName>
    </submittedName>
</protein>
<evidence type="ECO:0000313" key="2">
    <source>
        <dbReference type="Proteomes" id="UP001157502"/>
    </source>
</evidence>
<evidence type="ECO:0000313" key="1">
    <source>
        <dbReference type="EMBL" id="KAJ7996174.1"/>
    </source>
</evidence>
<comment type="caution">
    <text evidence="1">The sequence shown here is derived from an EMBL/GenBank/DDBJ whole genome shotgun (WGS) entry which is preliminary data.</text>
</comment>
<keyword evidence="2" id="KW-1185">Reference proteome</keyword>
<gene>
    <name evidence="1" type="ORF">DPEC_G00234320</name>
</gene>